<dbReference type="OrthoDB" id="66726at2759"/>
<protein>
    <submittedName>
        <fullName evidence="3">Uncharacterized protein</fullName>
    </submittedName>
</protein>
<evidence type="ECO:0000313" key="4">
    <source>
        <dbReference type="Proteomes" id="UP000518752"/>
    </source>
</evidence>
<gene>
    <name evidence="3" type="ORF">D9757_011741</name>
</gene>
<evidence type="ECO:0000313" key="3">
    <source>
        <dbReference type="EMBL" id="KAF5360131.1"/>
    </source>
</evidence>
<evidence type="ECO:0000256" key="2">
    <source>
        <dbReference type="SAM" id="Phobius"/>
    </source>
</evidence>
<feature type="compositionally biased region" description="Low complexity" evidence="1">
    <location>
        <begin position="784"/>
        <end position="802"/>
    </location>
</feature>
<keyword evidence="2" id="KW-1133">Transmembrane helix</keyword>
<feature type="transmembrane region" description="Helical" evidence="2">
    <location>
        <begin position="421"/>
        <end position="440"/>
    </location>
</feature>
<name>A0A8H5G8A2_9AGAR</name>
<dbReference type="Proteomes" id="UP000518752">
    <property type="component" value="Unassembled WGS sequence"/>
</dbReference>
<reference evidence="3 4" key="1">
    <citation type="journal article" date="2020" name="ISME J.">
        <title>Uncovering the hidden diversity of litter-decomposition mechanisms in mushroom-forming fungi.</title>
        <authorList>
            <person name="Floudas D."/>
            <person name="Bentzer J."/>
            <person name="Ahren D."/>
            <person name="Johansson T."/>
            <person name="Persson P."/>
            <person name="Tunlid A."/>
        </authorList>
    </citation>
    <scope>NUCLEOTIDE SEQUENCE [LARGE SCALE GENOMIC DNA]</scope>
    <source>
        <strain evidence="3 4">CBS 406.79</strain>
    </source>
</reference>
<keyword evidence="4" id="KW-1185">Reference proteome</keyword>
<feature type="transmembrane region" description="Helical" evidence="2">
    <location>
        <begin position="178"/>
        <end position="196"/>
    </location>
</feature>
<feature type="compositionally biased region" description="Acidic residues" evidence="1">
    <location>
        <begin position="676"/>
        <end position="713"/>
    </location>
</feature>
<evidence type="ECO:0000256" key="1">
    <source>
        <dbReference type="SAM" id="MobiDB-lite"/>
    </source>
</evidence>
<dbReference type="EMBL" id="JAACJN010000218">
    <property type="protein sequence ID" value="KAF5360131.1"/>
    <property type="molecule type" value="Genomic_DNA"/>
</dbReference>
<feature type="region of interest" description="Disordered" evidence="1">
    <location>
        <begin position="672"/>
        <end position="713"/>
    </location>
</feature>
<feature type="region of interest" description="Disordered" evidence="1">
    <location>
        <begin position="758"/>
        <end position="802"/>
    </location>
</feature>
<keyword evidence="2" id="KW-0472">Membrane</keyword>
<keyword evidence="2" id="KW-0812">Transmembrane</keyword>
<organism evidence="3 4">
    <name type="scientific">Collybiopsis confluens</name>
    <dbReference type="NCBI Taxonomy" id="2823264"/>
    <lineage>
        <taxon>Eukaryota</taxon>
        <taxon>Fungi</taxon>
        <taxon>Dikarya</taxon>
        <taxon>Basidiomycota</taxon>
        <taxon>Agaricomycotina</taxon>
        <taxon>Agaricomycetes</taxon>
        <taxon>Agaricomycetidae</taxon>
        <taxon>Agaricales</taxon>
        <taxon>Marasmiineae</taxon>
        <taxon>Omphalotaceae</taxon>
        <taxon>Collybiopsis</taxon>
    </lineage>
</organism>
<dbReference type="AlphaFoldDB" id="A0A8H5G8A2"/>
<proteinExistence type="predicted"/>
<feature type="transmembrane region" description="Helical" evidence="2">
    <location>
        <begin position="323"/>
        <end position="341"/>
    </location>
</feature>
<sequence length="890" mass="98631">MASNIAPSQNHVKLLNTGLGSSYNISFNLSSIFTYPSRFLSRIINKRQATAGSDLESTLFDAVSSSILWPDADSTISSIPAATSAASAKTVAVTTAASFPGPWGFFSSGYMCGLLIMGALMHRIDNIFVPTMTNNIQRQPAHHEQSRPSRYRHTFINHFLPIDVDRTATRLAIQLPTIYFMCRVLLLWGLMLLQIAELFPWVHAPANTASDSGNLSLDSIMYRLGTWSSSWETEDVCWHTFCAICAAFCVEGFVKSLDGSGHGFGFGFAEHMQANTSPFNLVGYAFLLHIYSSPLTHAYKPYKPDFDSKSNGSALLPSRPDTHVLLTLTIPLLQLTLFHILSVRKRWSRHRFLPTALTSLLSLSHFHITLIRYMLNAPTSLSPPATSTLPDPIAPAYTYTPRHSTHGYPILNYIPNMFETMLLATIILTIFLNTITQLLLTGRVDKPLLGLGIGNNSSSGEGWMERIPWDEDFGVVLLRVGTASLEATGLRGWGNEVGGVVASSLADYETSTPTTTTPRRYGSIRLTRSGVVGVSSGSISHVDKRNVNRKAIRTKVLGGLNNEVRDIDLGSDPLSMGRRRRWGVNGIFTLNRQWFTELKRFVRMIWSVALGAIRVGWEVLRGRRKLRHRRSYRDQTSQDLVQVLSNVGGLQLAEEEGSVDGEDEDVYQRFLRGEQVDDDDDDAEDQDYESLEEEEEGADDDQESGEEGDPEDELETARLYADFADRESTPAESTASTMLAHMSYSGSSPLTRRRYRALREQVTSSSGGALDDSSDDFGAVDMQSSNHASRTSSGSRSDGGSAVSQCVTLAEKVWPHDLRRQSIGAPAVGKGLTATRPFAYHHRLRRVHEAGQLRRLRRASPSRPILEYLVRNDLCRTLAARRQLPELLAT</sequence>
<accession>A0A8H5G8A2</accession>
<comment type="caution">
    <text evidence="3">The sequence shown here is derived from an EMBL/GenBank/DDBJ whole genome shotgun (WGS) entry which is preliminary data.</text>
</comment>
<feature type="transmembrane region" description="Helical" evidence="2">
    <location>
        <begin position="103"/>
        <end position="122"/>
    </location>
</feature>